<reference evidence="1" key="1">
    <citation type="submission" date="2021-01" db="EMBL/GenBank/DDBJ databases">
        <authorList>
            <person name="Corre E."/>
            <person name="Pelletier E."/>
            <person name="Niang G."/>
            <person name="Scheremetjew M."/>
            <person name="Finn R."/>
            <person name="Kale V."/>
            <person name="Holt S."/>
            <person name="Cochrane G."/>
            <person name="Meng A."/>
            <person name="Brown T."/>
            <person name="Cohen L."/>
        </authorList>
    </citation>
    <scope>NUCLEOTIDE SEQUENCE</scope>
    <source>
        <strain evidence="1">Isolate 1302-5</strain>
    </source>
</reference>
<evidence type="ECO:0000313" key="1">
    <source>
        <dbReference type="EMBL" id="CAE2276509.1"/>
    </source>
</evidence>
<sequence length="228" mass="26035">MASSRVTAEINGGADCEEEPLMLHVGAGWDVEALCYGSGMNCRRYVFVDCIPNRHLYWKPGESGYEISRSEDVIVGMIRYKLALLEMPVETQHRMVDSETGKAMVRWTLQNGYELRYFFDMLFPGDFCCSEPPIQSNRSFPRELCKALSDSTILFMKGYPPLPFDRIVESCPKLSVVVSTDDNIRSVKRNNSELLNRFQISIIKDLDLETIQACSNSFEVVQKCIHMF</sequence>
<protein>
    <submittedName>
        <fullName evidence="1">Uncharacterized protein</fullName>
    </submittedName>
</protein>
<dbReference type="AlphaFoldDB" id="A0A7S4JWU3"/>
<organism evidence="1">
    <name type="scientific">Odontella aurita</name>
    <dbReference type="NCBI Taxonomy" id="265563"/>
    <lineage>
        <taxon>Eukaryota</taxon>
        <taxon>Sar</taxon>
        <taxon>Stramenopiles</taxon>
        <taxon>Ochrophyta</taxon>
        <taxon>Bacillariophyta</taxon>
        <taxon>Mediophyceae</taxon>
        <taxon>Biddulphiophycidae</taxon>
        <taxon>Eupodiscales</taxon>
        <taxon>Odontellaceae</taxon>
        <taxon>Odontella</taxon>
    </lineage>
</organism>
<gene>
    <name evidence="1" type="ORF">OAUR00152_LOCUS35162</name>
</gene>
<accession>A0A7S4JWU3</accession>
<name>A0A7S4JWU3_9STRA</name>
<proteinExistence type="predicted"/>
<dbReference type="EMBL" id="HBKQ01050951">
    <property type="protein sequence ID" value="CAE2276509.1"/>
    <property type="molecule type" value="Transcribed_RNA"/>
</dbReference>